<evidence type="ECO:0000313" key="1">
    <source>
        <dbReference type="EMBL" id="KAF6075141.1"/>
    </source>
</evidence>
<name>A0A834DC65_9CHIR</name>
<dbReference type="EMBL" id="JABVXQ010000015">
    <property type="protein sequence ID" value="KAF6075141.1"/>
    <property type="molecule type" value="Genomic_DNA"/>
</dbReference>
<reference evidence="1 2" key="1">
    <citation type="journal article" date="2020" name="Nature">
        <title>Six reference-quality genomes reveal evolution of bat adaptations.</title>
        <authorList>
            <person name="Jebb D."/>
            <person name="Huang Z."/>
            <person name="Pippel M."/>
            <person name="Hughes G.M."/>
            <person name="Lavrichenko K."/>
            <person name="Devanna P."/>
            <person name="Winkler S."/>
            <person name="Jermiin L.S."/>
            <person name="Skirmuntt E.C."/>
            <person name="Katzourakis A."/>
            <person name="Burkitt-Gray L."/>
            <person name="Ray D.A."/>
            <person name="Sullivan K.A.M."/>
            <person name="Roscito J.G."/>
            <person name="Kirilenko B.M."/>
            <person name="Davalos L.M."/>
            <person name="Corthals A.P."/>
            <person name="Power M.L."/>
            <person name="Jones G."/>
            <person name="Ransome R.D."/>
            <person name="Dechmann D.K.N."/>
            <person name="Locatelli A.G."/>
            <person name="Puechmaille S.J."/>
            <person name="Fedrigo O."/>
            <person name="Jarvis E.D."/>
            <person name="Hiller M."/>
            <person name="Vernes S.C."/>
            <person name="Myers E.W."/>
            <person name="Teeling E.C."/>
        </authorList>
    </citation>
    <scope>NUCLEOTIDE SEQUENCE [LARGE SCALE GENOMIC DNA]</scope>
    <source>
        <strain evidence="1">Bat1K_MPI-CBG_1</strain>
    </source>
</reference>
<sequence length="210" mass="23619">MWFEAGLSLLLPIPLQNISNVFTHNHSRAPFSVEGLFPSVSSHLPCPARTFLHHPPPPRAALKDELSVLPQILQLWAVSLERLKELKTTLNNFAGTAMCHGLLADSGSSPRLHCSPKQSTKKTEHKLPVSIRPIPHRRSDALLCFKIALVYLYVSVLFCVKNAFLLCFGSLGQCFSPGCANRLFNQKQEKNPRLFLYISLLFQENKYLLN</sequence>
<protein>
    <submittedName>
        <fullName evidence="1">Uncharacterized protein</fullName>
    </submittedName>
</protein>
<evidence type="ECO:0000313" key="2">
    <source>
        <dbReference type="Proteomes" id="UP000664940"/>
    </source>
</evidence>
<dbReference type="AlphaFoldDB" id="A0A834DC65"/>
<organism evidence="1 2">
    <name type="scientific">Phyllostomus discolor</name>
    <name type="common">pale spear-nosed bat</name>
    <dbReference type="NCBI Taxonomy" id="89673"/>
    <lineage>
        <taxon>Eukaryota</taxon>
        <taxon>Metazoa</taxon>
        <taxon>Chordata</taxon>
        <taxon>Craniata</taxon>
        <taxon>Vertebrata</taxon>
        <taxon>Euteleostomi</taxon>
        <taxon>Mammalia</taxon>
        <taxon>Eutheria</taxon>
        <taxon>Laurasiatheria</taxon>
        <taxon>Chiroptera</taxon>
        <taxon>Yangochiroptera</taxon>
        <taxon>Phyllostomidae</taxon>
        <taxon>Phyllostominae</taxon>
        <taxon>Phyllostomus</taxon>
    </lineage>
</organism>
<accession>A0A834DC65</accession>
<dbReference type="Proteomes" id="UP000664940">
    <property type="component" value="Unassembled WGS sequence"/>
</dbReference>
<comment type="caution">
    <text evidence="1">The sequence shown here is derived from an EMBL/GenBank/DDBJ whole genome shotgun (WGS) entry which is preliminary data.</text>
</comment>
<proteinExistence type="predicted"/>
<gene>
    <name evidence="1" type="ORF">HJG60_009535</name>
</gene>